<evidence type="ECO:0000313" key="4">
    <source>
        <dbReference type="EMBL" id="ORY39629.1"/>
    </source>
</evidence>
<keyword evidence="1" id="KW-0175">Coiled coil</keyword>
<accession>A0A1Y2BXY2</accession>
<feature type="compositionally biased region" description="Low complexity" evidence="2">
    <location>
        <begin position="66"/>
        <end position="84"/>
    </location>
</feature>
<keyword evidence="5" id="KW-1185">Reference proteome</keyword>
<dbReference type="AlphaFoldDB" id="A0A1Y2BXY2"/>
<gene>
    <name evidence="4" type="ORF">BCR33DRAFT_700008</name>
</gene>
<feature type="coiled-coil region" evidence="1">
    <location>
        <begin position="96"/>
        <end position="129"/>
    </location>
</feature>
<dbReference type="EMBL" id="MCGO01000039">
    <property type="protein sequence ID" value="ORY39629.1"/>
    <property type="molecule type" value="Genomic_DNA"/>
</dbReference>
<protein>
    <recommendedName>
        <fullName evidence="3">Large ribosomal subunit protein mL59 domain-containing protein</fullName>
    </recommendedName>
</protein>
<evidence type="ECO:0000256" key="1">
    <source>
        <dbReference type="SAM" id="Coils"/>
    </source>
</evidence>
<comment type="caution">
    <text evidence="4">The sequence shown here is derived from an EMBL/GenBank/DDBJ whole genome shotgun (WGS) entry which is preliminary data.</text>
</comment>
<dbReference type="OrthoDB" id="18529at2759"/>
<evidence type="ECO:0000259" key="3">
    <source>
        <dbReference type="Pfam" id="PF18126"/>
    </source>
</evidence>
<name>A0A1Y2BXY2_9FUNG</name>
<sequence length="136" mass="15044">MKLPTSIPSRMPPASVLRHLVVRPSSESLVAQRTVDGELRPPRIPLRMQQRVNKAALLAGLDPLPSLAQASSKSSSSSSTSTPKIVALPKGSKRDIEKVQREIKVAENMAKMDERIRAWKEEKAKAKQVKRAELPF</sequence>
<reference evidence="4 5" key="1">
    <citation type="submission" date="2016-07" db="EMBL/GenBank/DDBJ databases">
        <title>Pervasive Adenine N6-methylation of Active Genes in Fungi.</title>
        <authorList>
            <consortium name="DOE Joint Genome Institute"/>
            <person name="Mondo S.J."/>
            <person name="Dannebaum R.O."/>
            <person name="Kuo R.C."/>
            <person name="Labutti K."/>
            <person name="Haridas S."/>
            <person name="Kuo A."/>
            <person name="Salamov A."/>
            <person name="Ahrendt S.R."/>
            <person name="Lipzen A."/>
            <person name="Sullivan W."/>
            <person name="Andreopoulos W.B."/>
            <person name="Clum A."/>
            <person name="Lindquist E."/>
            <person name="Daum C."/>
            <person name="Ramamoorthy G.K."/>
            <person name="Gryganskyi A."/>
            <person name="Culley D."/>
            <person name="Magnuson J.K."/>
            <person name="James T.Y."/>
            <person name="O'Malley M.A."/>
            <person name="Stajich J.E."/>
            <person name="Spatafora J.W."/>
            <person name="Visel A."/>
            <person name="Grigoriev I.V."/>
        </authorList>
    </citation>
    <scope>NUCLEOTIDE SEQUENCE [LARGE SCALE GENOMIC DNA]</scope>
    <source>
        <strain evidence="4 5">JEL800</strain>
    </source>
</reference>
<proteinExistence type="predicted"/>
<evidence type="ECO:0000313" key="5">
    <source>
        <dbReference type="Proteomes" id="UP000193642"/>
    </source>
</evidence>
<evidence type="ECO:0000256" key="2">
    <source>
        <dbReference type="SAM" id="MobiDB-lite"/>
    </source>
</evidence>
<dbReference type="Pfam" id="PF18126">
    <property type="entry name" value="Mitoc_mL59"/>
    <property type="match status" value="1"/>
</dbReference>
<dbReference type="Proteomes" id="UP000193642">
    <property type="component" value="Unassembled WGS sequence"/>
</dbReference>
<dbReference type="InterPro" id="IPR040922">
    <property type="entry name" value="Ribosomal_mL59_dom"/>
</dbReference>
<feature type="domain" description="Large ribosomal subunit protein mL59" evidence="3">
    <location>
        <begin position="30"/>
        <end position="121"/>
    </location>
</feature>
<organism evidence="4 5">
    <name type="scientific">Rhizoclosmatium globosum</name>
    <dbReference type="NCBI Taxonomy" id="329046"/>
    <lineage>
        <taxon>Eukaryota</taxon>
        <taxon>Fungi</taxon>
        <taxon>Fungi incertae sedis</taxon>
        <taxon>Chytridiomycota</taxon>
        <taxon>Chytridiomycota incertae sedis</taxon>
        <taxon>Chytridiomycetes</taxon>
        <taxon>Chytridiales</taxon>
        <taxon>Chytriomycetaceae</taxon>
        <taxon>Rhizoclosmatium</taxon>
    </lineage>
</organism>
<feature type="region of interest" description="Disordered" evidence="2">
    <location>
        <begin position="66"/>
        <end position="93"/>
    </location>
</feature>